<dbReference type="InterPro" id="IPR002516">
    <property type="entry name" value="Glyco_trans_11"/>
</dbReference>
<dbReference type="Proteomes" id="UP000033882">
    <property type="component" value="Unassembled WGS sequence"/>
</dbReference>
<keyword evidence="2 3" id="KW-0808">Transferase</keyword>
<dbReference type="Pfam" id="PF01531">
    <property type="entry name" value="Glyco_transf_11"/>
    <property type="match status" value="1"/>
</dbReference>
<evidence type="ECO:0000313" key="3">
    <source>
        <dbReference type="EMBL" id="KKU89926.1"/>
    </source>
</evidence>
<dbReference type="EMBL" id="LCPB01000007">
    <property type="protein sequence ID" value="KKU89926.1"/>
    <property type="molecule type" value="Genomic_DNA"/>
</dbReference>
<protein>
    <submittedName>
        <fullName evidence="3">Glycosyl transferase family 11</fullName>
    </submittedName>
</protein>
<comment type="caution">
    <text evidence="3">The sequence shown here is derived from an EMBL/GenBank/DDBJ whole genome shotgun (WGS) entry which is preliminary data.</text>
</comment>
<accession>A0A0G1U731</accession>
<dbReference type="PANTHER" id="PTHR11927:SF9">
    <property type="entry name" value="L-FUCOSYLTRANSFERASE"/>
    <property type="match status" value="1"/>
</dbReference>
<organism evidence="3 4">
    <name type="scientific">Candidatus Wolfebacteria bacterium GW2011_GWA2_47_9b</name>
    <dbReference type="NCBI Taxonomy" id="1619005"/>
    <lineage>
        <taxon>Bacteria</taxon>
        <taxon>Candidatus Wolfeibacteriota</taxon>
    </lineage>
</organism>
<dbReference type="Gene3D" id="3.40.50.11350">
    <property type="match status" value="1"/>
</dbReference>
<sequence>MIIIKLKGGLGNQMFQYACAKHLAERNNDILRLDLSWYDPGGIPASDTVRQYALSNFAISAQAATAEEVGRMCDSLIGRLIKKIINKFRPITSYVFNPKILEQTGDVYMEGFFQSERYFKDIEFIVRNEFQLKDVMGRDAHAVLEDIEQSNAVSLHVRRGDYVNNKNASAFHGICSPAYYRAAIDTILKRIDLPKFFVFSDDIEWVKEHIEIPNATYVSDGGIRDYEELILMSKCKHAIIANSSFSWWGAWLNANPHKIVIAPRQWVSDSRVDTSDAVPSEWIRL</sequence>
<evidence type="ECO:0000256" key="2">
    <source>
        <dbReference type="ARBA" id="ARBA00022679"/>
    </source>
</evidence>
<reference evidence="3 4" key="1">
    <citation type="journal article" date="2015" name="Nature">
        <title>rRNA introns, odd ribosomes, and small enigmatic genomes across a large radiation of phyla.</title>
        <authorList>
            <person name="Brown C.T."/>
            <person name="Hug L.A."/>
            <person name="Thomas B.C."/>
            <person name="Sharon I."/>
            <person name="Castelle C.J."/>
            <person name="Singh A."/>
            <person name="Wilkins M.J."/>
            <person name="Williams K.H."/>
            <person name="Banfield J.F."/>
        </authorList>
    </citation>
    <scope>NUCLEOTIDE SEQUENCE [LARGE SCALE GENOMIC DNA]</scope>
</reference>
<keyword evidence="1" id="KW-0328">Glycosyltransferase</keyword>
<dbReference type="PATRIC" id="fig|1619005.3.peg.443"/>
<dbReference type="AlphaFoldDB" id="A0A0G1U731"/>
<name>A0A0G1U731_9BACT</name>
<dbReference type="CDD" id="cd11301">
    <property type="entry name" value="Fut1_Fut2_like"/>
    <property type="match status" value="1"/>
</dbReference>
<proteinExistence type="predicted"/>
<evidence type="ECO:0000313" key="4">
    <source>
        <dbReference type="Proteomes" id="UP000033882"/>
    </source>
</evidence>
<dbReference type="GO" id="GO:0005975">
    <property type="term" value="P:carbohydrate metabolic process"/>
    <property type="evidence" value="ECO:0007669"/>
    <property type="project" value="InterPro"/>
</dbReference>
<evidence type="ECO:0000256" key="1">
    <source>
        <dbReference type="ARBA" id="ARBA00022676"/>
    </source>
</evidence>
<dbReference type="PANTHER" id="PTHR11927">
    <property type="entry name" value="GALACTOSIDE 2-L-FUCOSYLTRANSFERASE"/>
    <property type="match status" value="1"/>
</dbReference>
<dbReference type="GO" id="GO:0016020">
    <property type="term" value="C:membrane"/>
    <property type="evidence" value="ECO:0007669"/>
    <property type="project" value="InterPro"/>
</dbReference>
<gene>
    <name evidence="3" type="ORF">UY19_C0007G0012</name>
</gene>
<dbReference type="GO" id="GO:0008107">
    <property type="term" value="F:galactoside 2-alpha-L-fucosyltransferase activity"/>
    <property type="evidence" value="ECO:0007669"/>
    <property type="project" value="InterPro"/>
</dbReference>